<proteinExistence type="predicted"/>
<comment type="caution">
    <text evidence="3">The sequence shown here is derived from an EMBL/GenBank/DDBJ whole genome shotgun (WGS) entry which is preliminary data.</text>
</comment>
<protein>
    <submittedName>
        <fullName evidence="3">Uncharacterized protein</fullName>
    </submittedName>
</protein>
<evidence type="ECO:0000313" key="4">
    <source>
        <dbReference type="Proteomes" id="UP001235513"/>
    </source>
</evidence>
<sequence length="95" mass="10016">MKNLFLPMIAISFIVLAFKQKNTDTNTGSADSVNTQSAYPDTAASSPQISEDSTAARDSINTKTHIGGRKTSNNNTGNATGNINAAVSDSARPRR</sequence>
<feature type="chain" id="PRO_5045723819" evidence="2">
    <location>
        <begin position="18"/>
        <end position="95"/>
    </location>
</feature>
<organism evidence="3 4">
    <name type="scientific">Chryseobacterium lathyri</name>
    <dbReference type="NCBI Taxonomy" id="395933"/>
    <lineage>
        <taxon>Bacteria</taxon>
        <taxon>Pseudomonadati</taxon>
        <taxon>Bacteroidota</taxon>
        <taxon>Flavobacteriia</taxon>
        <taxon>Flavobacteriales</taxon>
        <taxon>Weeksellaceae</taxon>
        <taxon>Chryseobacterium group</taxon>
        <taxon>Chryseobacterium</taxon>
    </lineage>
</organism>
<feature type="compositionally biased region" description="Low complexity" evidence="1">
    <location>
        <begin position="73"/>
        <end position="86"/>
    </location>
</feature>
<name>A0ABT9SM57_9FLAO</name>
<feature type="compositionally biased region" description="Polar residues" evidence="1">
    <location>
        <begin position="23"/>
        <end position="53"/>
    </location>
</feature>
<dbReference type="RefSeq" id="WP_306843125.1">
    <property type="nucleotide sequence ID" value="NZ_JAUSRL010000002.1"/>
</dbReference>
<keyword evidence="4" id="KW-1185">Reference proteome</keyword>
<feature type="region of interest" description="Disordered" evidence="1">
    <location>
        <begin position="23"/>
        <end position="95"/>
    </location>
</feature>
<evidence type="ECO:0000256" key="1">
    <source>
        <dbReference type="SAM" id="MobiDB-lite"/>
    </source>
</evidence>
<evidence type="ECO:0000256" key="2">
    <source>
        <dbReference type="SAM" id="SignalP"/>
    </source>
</evidence>
<reference evidence="3 4" key="1">
    <citation type="submission" date="2023-07" db="EMBL/GenBank/DDBJ databases">
        <title>Sorghum-associated microbial communities from plants grown in Nebraska, USA.</title>
        <authorList>
            <person name="Schachtman D."/>
        </authorList>
    </citation>
    <scope>NUCLEOTIDE SEQUENCE [LARGE SCALE GENOMIC DNA]</scope>
    <source>
        <strain evidence="3 4">CC351</strain>
    </source>
</reference>
<dbReference type="EMBL" id="JAUSRL010000002">
    <property type="protein sequence ID" value="MDP9960042.1"/>
    <property type="molecule type" value="Genomic_DNA"/>
</dbReference>
<feature type="signal peptide" evidence="2">
    <location>
        <begin position="1"/>
        <end position="17"/>
    </location>
</feature>
<dbReference type="Proteomes" id="UP001235513">
    <property type="component" value="Unassembled WGS sequence"/>
</dbReference>
<evidence type="ECO:0000313" key="3">
    <source>
        <dbReference type="EMBL" id="MDP9960042.1"/>
    </source>
</evidence>
<keyword evidence="2" id="KW-0732">Signal</keyword>
<accession>A0ABT9SM57</accession>
<gene>
    <name evidence="3" type="ORF">J2T04_001921</name>
</gene>